<keyword evidence="2" id="KW-1185">Reference proteome</keyword>
<evidence type="ECO:0000313" key="2">
    <source>
        <dbReference type="Proteomes" id="UP000628840"/>
    </source>
</evidence>
<dbReference type="AlphaFoldDB" id="A0A830EZ62"/>
<gene>
    <name evidence="1" type="ORF">GCM10009037_29940</name>
</gene>
<evidence type="ECO:0000313" key="1">
    <source>
        <dbReference type="EMBL" id="GGL44545.1"/>
    </source>
</evidence>
<protein>
    <submittedName>
        <fullName evidence="1">Uncharacterized protein</fullName>
    </submittedName>
</protein>
<reference evidence="1 2" key="1">
    <citation type="journal article" date="2019" name="Int. J. Syst. Evol. Microbiol.">
        <title>The Global Catalogue of Microorganisms (GCM) 10K type strain sequencing project: providing services to taxonomists for standard genome sequencing and annotation.</title>
        <authorList>
            <consortium name="The Broad Institute Genomics Platform"/>
            <consortium name="The Broad Institute Genome Sequencing Center for Infectious Disease"/>
            <person name="Wu L."/>
            <person name="Ma J."/>
        </authorList>
    </citation>
    <scope>NUCLEOTIDE SEQUENCE [LARGE SCALE GENOMIC DNA]</scope>
    <source>
        <strain evidence="1 2">JCM 19585</strain>
    </source>
</reference>
<name>A0A830EZ62_9EURY</name>
<sequence>MEGAKPDAVRAIGVADNLGWFDATATNATGRALLLLSAAVLSGGSITTGTYVPRFAIDDPRITEHIEHALDVLRCGHRHIHTDDDSRATEIAPAEHQSLLGRCLVSLGLPHGAKSEGDVTLPNALEVAPRSVQYKWVEVYLLNRGLKQTDKDSIVVKEERSHAYREELAMFFEQLGGGTVTVSEYAVTLSAETARNLGFGRDGPYRAST</sequence>
<dbReference type="EMBL" id="BMPF01000007">
    <property type="protein sequence ID" value="GGL44545.1"/>
    <property type="molecule type" value="Genomic_DNA"/>
</dbReference>
<proteinExistence type="predicted"/>
<dbReference type="Proteomes" id="UP000628840">
    <property type="component" value="Unassembled WGS sequence"/>
</dbReference>
<organism evidence="1 2">
    <name type="scientific">Halarchaeum grantii</name>
    <dbReference type="NCBI Taxonomy" id="1193105"/>
    <lineage>
        <taxon>Archaea</taxon>
        <taxon>Methanobacteriati</taxon>
        <taxon>Methanobacteriota</taxon>
        <taxon>Stenosarchaea group</taxon>
        <taxon>Halobacteria</taxon>
        <taxon>Halobacteriales</taxon>
        <taxon>Halobacteriaceae</taxon>
    </lineage>
</organism>
<comment type="caution">
    <text evidence="1">The sequence shown here is derived from an EMBL/GenBank/DDBJ whole genome shotgun (WGS) entry which is preliminary data.</text>
</comment>
<accession>A0A830EZ62</accession>